<dbReference type="EMBL" id="CM047738">
    <property type="protein sequence ID" value="KAJ0044701.1"/>
    <property type="molecule type" value="Genomic_DNA"/>
</dbReference>
<proteinExistence type="predicted"/>
<keyword evidence="2" id="KW-1185">Reference proteome</keyword>
<organism evidence="1 2">
    <name type="scientific">Pistacia integerrima</name>
    <dbReference type="NCBI Taxonomy" id="434235"/>
    <lineage>
        <taxon>Eukaryota</taxon>
        <taxon>Viridiplantae</taxon>
        <taxon>Streptophyta</taxon>
        <taxon>Embryophyta</taxon>
        <taxon>Tracheophyta</taxon>
        <taxon>Spermatophyta</taxon>
        <taxon>Magnoliopsida</taxon>
        <taxon>eudicotyledons</taxon>
        <taxon>Gunneridae</taxon>
        <taxon>Pentapetalae</taxon>
        <taxon>rosids</taxon>
        <taxon>malvids</taxon>
        <taxon>Sapindales</taxon>
        <taxon>Anacardiaceae</taxon>
        <taxon>Pistacia</taxon>
    </lineage>
</organism>
<comment type="caution">
    <text evidence="1">The sequence shown here is derived from an EMBL/GenBank/DDBJ whole genome shotgun (WGS) entry which is preliminary data.</text>
</comment>
<gene>
    <name evidence="1" type="ORF">Pint_05682</name>
</gene>
<protein>
    <submittedName>
        <fullName evidence="1">Uncharacterized protein</fullName>
    </submittedName>
</protein>
<name>A0ACC0Z0E1_9ROSI</name>
<sequence>MSEEKCRETLLKKKKYYENCSGCKVDKLKELKQGLPIREIISLWFVAVCNSLSVSSLFPFLYFMIRDFHIAKREEDIGYYAGFVGSSFMIGRALTSVLWGVVADHYGRKPIILSGTISVVVLSTLFGLSINFWMAVITRFLLGSMNGLLGTIMVSTAWGIGLIMGPAVGGFLAQPADKYPSIFSKESLFGKFPYFLPCFVISLIALGVTMASCWLPVHNL</sequence>
<accession>A0ACC0Z0E1</accession>
<evidence type="ECO:0000313" key="2">
    <source>
        <dbReference type="Proteomes" id="UP001163603"/>
    </source>
</evidence>
<dbReference type="Proteomes" id="UP001163603">
    <property type="component" value="Chromosome 3"/>
</dbReference>
<reference evidence="2" key="1">
    <citation type="journal article" date="2023" name="G3 (Bethesda)">
        <title>Genome assembly and association tests identify interacting loci associated with vigor, precocity, and sex in interspecific pistachio rootstocks.</title>
        <authorList>
            <person name="Palmer W."/>
            <person name="Jacygrad E."/>
            <person name="Sagayaradj S."/>
            <person name="Cavanaugh K."/>
            <person name="Han R."/>
            <person name="Bertier L."/>
            <person name="Beede B."/>
            <person name="Kafkas S."/>
            <person name="Golino D."/>
            <person name="Preece J."/>
            <person name="Michelmore R."/>
        </authorList>
    </citation>
    <scope>NUCLEOTIDE SEQUENCE [LARGE SCALE GENOMIC DNA]</scope>
</reference>
<evidence type="ECO:0000313" key="1">
    <source>
        <dbReference type="EMBL" id="KAJ0044701.1"/>
    </source>
</evidence>